<dbReference type="Pfam" id="PF02810">
    <property type="entry name" value="SEC-C"/>
    <property type="match status" value="1"/>
</dbReference>
<name>A0A931CQ29_9MICC</name>
<comment type="similarity">
    <text evidence="1 2">Belongs to the UPF0225 family.</text>
</comment>
<evidence type="ECO:0000256" key="2">
    <source>
        <dbReference type="HAMAP-Rule" id="MF_00612"/>
    </source>
</evidence>
<feature type="domain" description="YchJ-like middle NTF2-like" evidence="4">
    <location>
        <begin position="94"/>
        <end position="188"/>
    </location>
</feature>
<dbReference type="Proteomes" id="UP000655366">
    <property type="component" value="Unassembled WGS sequence"/>
</dbReference>
<dbReference type="InterPro" id="IPR048469">
    <property type="entry name" value="YchJ-like_M"/>
</dbReference>
<evidence type="ECO:0000259" key="4">
    <source>
        <dbReference type="Pfam" id="PF17775"/>
    </source>
</evidence>
<dbReference type="RefSeq" id="WP_196397890.1">
    <property type="nucleotide sequence ID" value="NZ_JADNYM010000023.1"/>
</dbReference>
<dbReference type="Pfam" id="PF17775">
    <property type="entry name" value="YchJ_M-like"/>
    <property type="match status" value="1"/>
</dbReference>
<dbReference type="InterPro" id="IPR004027">
    <property type="entry name" value="SEC_C_motif"/>
</dbReference>
<dbReference type="AlphaFoldDB" id="A0A931CQ29"/>
<proteinExistence type="inferred from homology"/>
<organism evidence="5 6">
    <name type="scientific">Arthrobacter terrae</name>
    <dbReference type="NCBI Taxonomy" id="2935737"/>
    <lineage>
        <taxon>Bacteria</taxon>
        <taxon>Bacillati</taxon>
        <taxon>Actinomycetota</taxon>
        <taxon>Actinomycetes</taxon>
        <taxon>Micrococcales</taxon>
        <taxon>Micrococcaceae</taxon>
        <taxon>Arthrobacter</taxon>
    </lineage>
</organism>
<dbReference type="EMBL" id="JADNYM010000023">
    <property type="protein sequence ID" value="MBG0740957.1"/>
    <property type="molecule type" value="Genomic_DNA"/>
</dbReference>
<gene>
    <name evidence="5" type="ORF">IV500_16415</name>
</gene>
<dbReference type="InterPro" id="IPR032710">
    <property type="entry name" value="NTF2-like_dom_sf"/>
</dbReference>
<dbReference type="InterPro" id="IPR023006">
    <property type="entry name" value="YchJ-like"/>
</dbReference>
<dbReference type="SUPFAM" id="SSF54427">
    <property type="entry name" value="NTF2-like"/>
    <property type="match status" value="1"/>
</dbReference>
<evidence type="ECO:0000256" key="3">
    <source>
        <dbReference type="SAM" id="MobiDB-lite"/>
    </source>
</evidence>
<evidence type="ECO:0000313" key="5">
    <source>
        <dbReference type="EMBL" id="MBG0740957.1"/>
    </source>
</evidence>
<keyword evidence="6" id="KW-1185">Reference proteome</keyword>
<feature type="region of interest" description="Disordered" evidence="3">
    <location>
        <begin position="1"/>
        <end position="60"/>
    </location>
</feature>
<feature type="compositionally biased region" description="Basic and acidic residues" evidence="3">
    <location>
        <begin position="50"/>
        <end position="60"/>
    </location>
</feature>
<sequence length="192" mass="21123">MGRIVWTGAGRPLRPESGSGHGRWFQRCGRQAGEAPAPAGDHWIRAPIKSRSDSGEKTPRVAYPDKDARCPCLSGETYGACCGRYLESDAAPPTAESLMRSRFTAFAVGDAAYLLLSWHGGSRPDSFELDQTLRWYRLDILSTTAGGPLDTEGAVEFRAYFKHDDGAGSQRERSRFVRTGGRWFYLDGVVDS</sequence>
<dbReference type="HAMAP" id="MF_00612">
    <property type="entry name" value="UPF0225"/>
    <property type="match status" value="1"/>
</dbReference>
<dbReference type="Gene3D" id="3.10.450.50">
    <property type="match status" value="1"/>
</dbReference>
<evidence type="ECO:0000256" key="1">
    <source>
        <dbReference type="ARBA" id="ARBA00010839"/>
    </source>
</evidence>
<protein>
    <recommendedName>
        <fullName evidence="2">UPF0225 protein IV500_16415</fullName>
    </recommendedName>
</protein>
<accession>A0A931CQ29</accession>
<reference evidence="5 6" key="1">
    <citation type="submission" date="2020-11" db="EMBL/GenBank/DDBJ databases">
        <title>Arthrobacter antarcticus sp. nov., isolated from Antarctic Soil.</title>
        <authorList>
            <person name="Li J."/>
        </authorList>
    </citation>
    <scope>NUCLEOTIDE SEQUENCE [LARGE SCALE GENOMIC DNA]</scope>
    <source>
        <strain evidence="5 6">Z1-20</strain>
    </source>
</reference>
<evidence type="ECO:0000313" key="6">
    <source>
        <dbReference type="Proteomes" id="UP000655366"/>
    </source>
</evidence>
<comment type="caution">
    <text evidence="5">The sequence shown here is derived from an EMBL/GenBank/DDBJ whole genome shotgun (WGS) entry which is preliminary data.</text>
</comment>